<protein>
    <submittedName>
        <fullName evidence="1">Uncharacterized protein</fullName>
    </submittedName>
</protein>
<evidence type="ECO:0000313" key="2">
    <source>
        <dbReference type="Proteomes" id="UP000288024"/>
    </source>
</evidence>
<reference evidence="1 2" key="1">
    <citation type="submission" date="2019-01" db="EMBL/GenBank/DDBJ databases">
        <title>Bacillus sp. M5HDSG1-1, whole genome shotgun sequence.</title>
        <authorList>
            <person name="Tuo L."/>
        </authorList>
    </citation>
    <scope>NUCLEOTIDE SEQUENCE [LARGE SCALE GENOMIC DNA]</scope>
    <source>
        <strain evidence="1 2">M5HDSG1-1</strain>
    </source>
</reference>
<accession>A0A437KH76</accession>
<evidence type="ECO:0000313" key="1">
    <source>
        <dbReference type="EMBL" id="RVT67666.1"/>
    </source>
</evidence>
<gene>
    <name evidence="1" type="ORF">EM808_04105</name>
</gene>
<keyword evidence="2" id="KW-1185">Reference proteome</keyword>
<organism evidence="1 2">
    <name type="scientific">Niallia taxi</name>
    <dbReference type="NCBI Taxonomy" id="2499688"/>
    <lineage>
        <taxon>Bacteria</taxon>
        <taxon>Bacillati</taxon>
        <taxon>Bacillota</taxon>
        <taxon>Bacilli</taxon>
        <taxon>Bacillales</taxon>
        <taxon>Bacillaceae</taxon>
        <taxon>Niallia</taxon>
    </lineage>
</organism>
<comment type="caution">
    <text evidence="1">The sequence shown here is derived from an EMBL/GenBank/DDBJ whole genome shotgun (WGS) entry which is preliminary data.</text>
</comment>
<dbReference type="AlphaFoldDB" id="A0A437KH76"/>
<dbReference type="Proteomes" id="UP000288024">
    <property type="component" value="Unassembled WGS sequence"/>
</dbReference>
<name>A0A437KH76_9BACI</name>
<dbReference type="EMBL" id="RZTZ01000001">
    <property type="protein sequence ID" value="RVT67666.1"/>
    <property type="molecule type" value="Genomic_DNA"/>
</dbReference>
<dbReference type="RefSeq" id="WP_127736220.1">
    <property type="nucleotide sequence ID" value="NZ_RZTZ01000001.1"/>
</dbReference>
<proteinExistence type="predicted"/>
<sequence>MAKLSKKKQDVLIDEEKKRLLDIFKDIPDSKIKVAMNLIERVAFMKVTLEILEDDIKTRGPTYLFQNGSQKMKVENPSQKSYNTMINRFTTAHEKLLNLLPKENGEIVYVTSEVTEEVDDFEKF</sequence>